<dbReference type="PROSITE" id="PS00135">
    <property type="entry name" value="TRYPSIN_SER"/>
    <property type="match status" value="1"/>
</dbReference>
<dbReference type="CDD" id="cd00190">
    <property type="entry name" value="Tryp_SPc"/>
    <property type="match status" value="1"/>
</dbReference>
<keyword evidence="1 5" id="KW-0645">Protease</keyword>
<dbReference type="InterPro" id="IPR018114">
    <property type="entry name" value="TRYPSIN_HIS"/>
</dbReference>
<dbReference type="PRINTS" id="PR00722">
    <property type="entry name" value="CHYMOTRYPSIN"/>
</dbReference>
<dbReference type="InterPro" id="IPR043504">
    <property type="entry name" value="Peptidase_S1_PA_chymotrypsin"/>
</dbReference>
<dbReference type="Pfam" id="PF00089">
    <property type="entry name" value="Trypsin"/>
    <property type="match status" value="1"/>
</dbReference>
<dbReference type="InterPro" id="IPR001314">
    <property type="entry name" value="Peptidase_S1A"/>
</dbReference>
<dbReference type="PROSITE" id="PS50240">
    <property type="entry name" value="TRYPSIN_DOM"/>
    <property type="match status" value="1"/>
</dbReference>
<evidence type="ECO:0000313" key="7">
    <source>
        <dbReference type="Ensembl" id="ENSCPRP00005013855.1"/>
    </source>
</evidence>
<dbReference type="Gene3D" id="2.40.10.10">
    <property type="entry name" value="Trypsin-like serine proteases"/>
    <property type="match status" value="1"/>
</dbReference>
<dbReference type="InterPro" id="IPR033116">
    <property type="entry name" value="TRYPSIN_SER"/>
</dbReference>
<evidence type="ECO:0000256" key="5">
    <source>
        <dbReference type="RuleBase" id="RU363034"/>
    </source>
</evidence>
<dbReference type="AlphaFoldDB" id="A0A7M4EU28"/>
<dbReference type="PANTHER" id="PTHR24252:SF17">
    <property type="entry name" value="SUPPRESSOR OF TUMORIGENICITY 14 PROTEIN HOMOLOG-RELATED"/>
    <property type="match status" value="1"/>
</dbReference>
<dbReference type="GeneTree" id="ENSGT00940000165120"/>
<dbReference type="PANTHER" id="PTHR24252">
    <property type="entry name" value="ACROSIN-RELATED"/>
    <property type="match status" value="1"/>
</dbReference>
<dbReference type="InterPro" id="IPR009003">
    <property type="entry name" value="Peptidase_S1_PA"/>
</dbReference>
<dbReference type="GO" id="GO:0004252">
    <property type="term" value="F:serine-type endopeptidase activity"/>
    <property type="evidence" value="ECO:0007669"/>
    <property type="project" value="InterPro"/>
</dbReference>
<evidence type="ECO:0000256" key="4">
    <source>
        <dbReference type="ARBA" id="ARBA00023157"/>
    </source>
</evidence>
<dbReference type="OMA" id="DELRCCG"/>
<accession>A0A7M4EU28</accession>
<dbReference type="Ensembl" id="ENSCPRT00005016265.1">
    <property type="protein sequence ID" value="ENSCPRP00005013855.1"/>
    <property type="gene ID" value="ENSCPRG00005009767.1"/>
</dbReference>
<name>A0A7M4EU28_CROPO</name>
<dbReference type="SUPFAM" id="SSF50494">
    <property type="entry name" value="Trypsin-like serine proteases"/>
    <property type="match status" value="1"/>
</dbReference>
<evidence type="ECO:0000256" key="1">
    <source>
        <dbReference type="ARBA" id="ARBA00022670"/>
    </source>
</evidence>
<reference evidence="7" key="2">
    <citation type="submission" date="2025-09" db="UniProtKB">
        <authorList>
            <consortium name="Ensembl"/>
        </authorList>
    </citation>
    <scope>IDENTIFICATION</scope>
</reference>
<dbReference type="InterPro" id="IPR001254">
    <property type="entry name" value="Trypsin_dom"/>
</dbReference>
<evidence type="ECO:0000256" key="3">
    <source>
        <dbReference type="ARBA" id="ARBA00022825"/>
    </source>
</evidence>
<organism evidence="7 8">
    <name type="scientific">Crocodylus porosus</name>
    <name type="common">Saltwater crocodile</name>
    <name type="synonym">Estuarine crocodile</name>
    <dbReference type="NCBI Taxonomy" id="8502"/>
    <lineage>
        <taxon>Eukaryota</taxon>
        <taxon>Metazoa</taxon>
        <taxon>Chordata</taxon>
        <taxon>Craniata</taxon>
        <taxon>Vertebrata</taxon>
        <taxon>Euteleostomi</taxon>
        <taxon>Archelosauria</taxon>
        <taxon>Archosauria</taxon>
        <taxon>Crocodylia</taxon>
        <taxon>Longirostres</taxon>
        <taxon>Crocodylidae</taxon>
        <taxon>Crocodylus</taxon>
    </lineage>
</organism>
<dbReference type="SMART" id="SM00020">
    <property type="entry name" value="Tryp_SPc"/>
    <property type="match status" value="1"/>
</dbReference>
<keyword evidence="2 5" id="KW-0378">Hydrolase</keyword>
<dbReference type="FunFam" id="2.40.10.10:FF:000003">
    <property type="entry name" value="Transmembrane serine protease 3"/>
    <property type="match status" value="1"/>
</dbReference>
<proteinExistence type="predicted"/>
<protein>
    <recommendedName>
        <fullName evidence="6">Peptidase S1 domain-containing protein</fullName>
    </recommendedName>
</protein>
<evidence type="ECO:0000259" key="6">
    <source>
        <dbReference type="PROSITE" id="PS50240"/>
    </source>
</evidence>
<dbReference type="PROSITE" id="PS00134">
    <property type="entry name" value="TRYPSIN_HIS"/>
    <property type="match status" value="1"/>
</dbReference>
<reference evidence="7" key="1">
    <citation type="submission" date="2025-08" db="UniProtKB">
        <authorList>
            <consortium name="Ensembl"/>
        </authorList>
    </citation>
    <scope>IDENTIFICATION</scope>
</reference>
<keyword evidence="4" id="KW-1015">Disulfide bond</keyword>
<sequence length="321" mass="34830">MMVGTEGPELGGEASATAPPSLLLGARAFLNPPFFFLLACGRSQVKKNRIVGGEDARSGKWPWQASLQMGTYGHICGASVISNRWLISAAHCFLDSDSIRAPHMVGAAGITPAGRSDESGVFWIVVHPRYDQYISDYDVALLEMETPVFFSELVQPICLPSSPRIFFYGTVCYVTGWGLAKTLQEARVKIINQSVCSKLYDDLITSRMLCAGNLNGGIDACQGDSGGPLACIGKENRWYLAGIVSWGEGCARRNRPGVYTEVTALYDWIRKEGLGTKGSGGAQRAPWHSEKKNRGLGSWVQLCSPKVLRPKVSHDEAAIIL</sequence>
<keyword evidence="8" id="KW-1185">Reference proteome</keyword>
<feature type="domain" description="Peptidase S1" evidence="6">
    <location>
        <begin position="50"/>
        <end position="274"/>
    </location>
</feature>
<dbReference type="Proteomes" id="UP000594220">
    <property type="component" value="Unplaced"/>
</dbReference>
<dbReference type="GO" id="GO:0006508">
    <property type="term" value="P:proteolysis"/>
    <property type="evidence" value="ECO:0007669"/>
    <property type="project" value="UniProtKB-KW"/>
</dbReference>
<evidence type="ECO:0000256" key="2">
    <source>
        <dbReference type="ARBA" id="ARBA00022801"/>
    </source>
</evidence>
<evidence type="ECO:0000313" key="8">
    <source>
        <dbReference type="Proteomes" id="UP000594220"/>
    </source>
</evidence>
<keyword evidence="3 5" id="KW-0720">Serine protease</keyword>